<dbReference type="OMA" id="NDAHFCK"/>
<dbReference type="AlphaFoldDB" id="A0A3P6TBY9"/>
<keyword evidence="5" id="KW-1185">Reference proteome</keyword>
<dbReference type="InterPro" id="IPR002486">
    <property type="entry name" value="Col_cuticle_N"/>
</dbReference>
<evidence type="ECO:0000313" key="4">
    <source>
        <dbReference type="EMBL" id="VDK80473.1"/>
    </source>
</evidence>
<feature type="region of interest" description="Disordered" evidence="2">
    <location>
        <begin position="170"/>
        <end position="319"/>
    </location>
</feature>
<dbReference type="Gene3D" id="1.20.5.320">
    <property type="entry name" value="6-Phosphogluconate Dehydrogenase, domain 3"/>
    <property type="match status" value="1"/>
</dbReference>
<evidence type="ECO:0000313" key="5">
    <source>
        <dbReference type="Proteomes" id="UP000277928"/>
    </source>
</evidence>
<dbReference type="InterPro" id="IPR008160">
    <property type="entry name" value="Collagen"/>
</dbReference>
<dbReference type="STRING" id="42156.A0A3P6TBY9"/>
<dbReference type="EMBL" id="UYRX01000339">
    <property type="protein sequence ID" value="VDK80473.1"/>
    <property type="molecule type" value="Genomic_DNA"/>
</dbReference>
<keyword evidence="1" id="KW-0677">Repeat</keyword>
<dbReference type="PANTHER" id="PTHR24637">
    <property type="entry name" value="COLLAGEN"/>
    <property type="match status" value="1"/>
</dbReference>
<dbReference type="PANTHER" id="PTHR24637:SF365">
    <property type="entry name" value="NEMATODE CUTICLE COLLAGEN N-TERMINAL DOMAIN-CONTAINING PROTEIN"/>
    <property type="match status" value="1"/>
</dbReference>
<gene>
    <name evidence="4" type="ORF">NLS_LOCUS4924</name>
</gene>
<accession>A0A3P6TBY9</accession>
<dbReference type="Pfam" id="PF01391">
    <property type="entry name" value="Collagen"/>
    <property type="match status" value="2"/>
</dbReference>
<dbReference type="GO" id="GO:0042302">
    <property type="term" value="F:structural constituent of cuticle"/>
    <property type="evidence" value="ECO:0007669"/>
    <property type="project" value="InterPro"/>
</dbReference>
<dbReference type="Proteomes" id="UP000277928">
    <property type="component" value="Unassembled WGS sequence"/>
</dbReference>
<reference evidence="4 5" key="1">
    <citation type="submission" date="2018-08" db="EMBL/GenBank/DDBJ databases">
        <authorList>
            <person name="Laetsch R D."/>
            <person name="Stevens L."/>
            <person name="Kumar S."/>
            <person name="Blaxter L. M."/>
        </authorList>
    </citation>
    <scope>NUCLEOTIDE SEQUENCE [LARGE SCALE GENOMIC DNA]</scope>
</reference>
<name>A0A3P6TBY9_LITSI</name>
<dbReference type="Pfam" id="PF01484">
    <property type="entry name" value="Col_cuticle_N"/>
    <property type="match status" value="1"/>
</dbReference>
<feature type="compositionally biased region" description="Gly residues" evidence="2">
    <location>
        <begin position="201"/>
        <end position="210"/>
    </location>
</feature>
<evidence type="ECO:0000256" key="1">
    <source>
        <dbReference type="ARBA" id="ARBA00022737"/>
    </source>
</evidence>
<feature type="region of interest" description="Disordered" evidence="2">
    <location>
        <begin position="128"/>
        <end position="154"/>
    </location>
</feature>
<dbReference type="OrthoDB" id="5871495at2759"/>
<evidence type="ECO:0000256" key="2">
    <source>
        <dbReference type="SAM" id="MobiDB-lite"/>
    </source>
</evidence>
<feature type="domain" description="Nematode cuticle collagen N-terminal" evidence="3">
    <location>
        <begin position="1"/>
        <end position="31"/>
    </location>
</feature>
<protein>
    <recommendedName>
        <fullName evidence="3">Nematode cuticle collagen N-terminal domain-containing protein</fullName>
    </recommendedName>
</protein>
<feature type="compositionally biased region" description="Low complexity" evidence="2">
    <location>
        <begin position="211"/>
        <end position="223"/>
    </location>
</feature>
<proteinExistence type="predicted"/>
<evidence type="ECO:0000259" key="3">
    <source>
        <dbReference type="Pfam" id="PF01484"/>
    </source>
</evidence>
<organism evidence="4 5">
    <name type="scientific">Litomosoides sigmodontis</name>
    <name type="common">Filarial nematode worm</name>
    <dbReference type="NCBI Taxonomy" id="42156"/>
    <lineage>
        <taxon>Eukaryota</taxon>
        <taxon>Metazoa</taxon>
        <taxon>Ecdysozoa</taxon>
        <taxon>Nematoda</taxon>
        <taxon>Chromadorea</taxon>
        <taxon>Rhabditida</taxon>
        <taxon>Spirurina</taxon>
        <taxon>Spiruromorpha</taxon>
        <taxon>Filarioidea</taxon>
        <taxon>Onchocercidae</taxon>
        <taxon>Litomosoides</taxon>
    </lineage>
</organism>
<feature type="compositionally biased region" description="Basic and acidic residues" evidence="2">
    <location>
        <begin position="297"/>
        <end position="307"/>
    </location>
</feature>
<sequence>MPISYQHVQKVQSTMLNDMEFCKIRNRDLWTVIWSMQNEANSNGIRFIRSTKSENRKNHWSSGQKNRSDDSNSIVHYFRHQIKRQQPYGYNRHDGDDSMKSVLGEGHNGNHHDGTMKEKCCCKHGEPGLAGEPGADGENGLDGKPGVDGIPGEDEQQDYSAAVIAPCIRECPSGPPGPPGAPGEKGLRGYEGETGEPGIPGKPGGKGLPGRQGPRGPPGIMGREGNKGEPGKRMPNQGPPGPPGRPGDMGPPGVPGPPGEKGHPGERGQPGLPGDEGNSGSHGRPGMPGAPGANGKAGERGSCDHCPKPRLPPGYYLNG</sequence>